<reference evidence="2" key="1">
    <citation type="journal article" date="2021" name="Mol. Plant Microbe Interact.">
        <title>Complete Genome Sequence of the Plant-Pathogenic Fungus Colletotrichum lupini.</title>
        <authorList>
            <person name="Baroncelli R."/>
            <person name="Pensec F."/>
            <person name="Da Lio D."/>
            <person name="Boufleur T."/>
            <person name="Vicente I."/>
            <person name="Sarrocco S."/>
            <person name="Picot A."/>
            <person name="Baraldi E."/>
            <person name="Sukno S."/>
            <person name="Thon M."/>
            <person name="Le Floch G."/>
        </authorList>
    </citation>
    <scope>NUCLEOTIDE SEQUENCE</scope>
    <source>
        <strain evidence="2">IMI 504893</strain>
    </source>
</reference>
<feature type="compositionally biased region" description="Basic residues" evidence="1">
    <location>
        <begin position="906"/>
        <end position="918"/>
    </location>
</feature>
<feature type="region of interest" description="Disordered" evidence="1">
    <location>
        <begin position="1121"/>
        <end position="1148"/>
    </location>
</feature>
<evidence type="ECO:0000256" key="1">
    <source>
        <dbReference type="SAM" id="MobiDB-lite"/>
    </source>
</evidence>
<organism evidence="2 3">
    <name type="scientific">Colletotrichum lupini</name>
    <dbReference type="NCBI Taxonomy" id="145971"/>
    <lineage>
        <taxon>Eukaryota</taxon>
        <taxon>Fungi</taxon>
        <taxon>Dikarya</taxon>
        <taxon>Ascomycota</taxon>
        <taxon>Pezizomycotina</taxon>
        <taxon>Sordariomycetes</taxon>
        <taxon>Hypocreomycetidae</taxon>
        <taxon>Glomerellales</taxon>
        <taxon>Glomerellaceae</taxon>
        <taxon>Colletotrichum</taxon>
        <taxon>Colletotrichum acutatum species complex</taxon>
    </lineage>
</organism>
<dbReference type="RefSeq" id="XP_049152980.1">
    <property type="nucleotide sequence ID" value="XM_049295833.1"/>
</dbReference>
<proteinExistence type="predicted"/>
<accession>A0A9Q8T8T2</accession>
<keyword evidence="3" id="KW-1185">Reference proteome</keyword>
<dbReference type="GeneID" id="73350843"/>
<dbReference type="AlphaFoldDB" id="A0A9Q8T8T2"/>
<feature type="region of interest" description="Disordered" evidence="1">
    <location>
        <begin position="877"/>
        <end position="925"/>
    </location>
</feature>
<protein>
    <submittedName>
        <fullName evidence="2">Uncharacterized protein</fullName>
    </submittedName>
</protein>
<feature type="region of interest" description="Disordered" evidence="1">
    <location>
        <begin position="801"/>
        <end position="826"/>
    </location>
</feature>
<evidence type="ECO:0000313" key="2">
    <source>
        <dbReference type="EMBL" id="UQC91381.1"/>
    </source>
</evidence>
<gene>
    <name evidence="2" type="ORF">CLUP02_16916</name>
</gene>
<sequence>MSTSAWCRRGNLGLKGASWKSRRLVQAGEIDISLATLVFPPYIHKSGRLFSHPICIGCELGKRHQASTKQHLQDRGPCYRIHSTPTSGDMPASEEDAHSDDVIGDVMRWMYVYALQQLLLRGNCSSRHEYLAESCLAALLCLSPSRPVNNGFGRKQPLSSLPCRLGSTRRNWGGIQITLHSRHVSGVNIGTPSRQPEHELRLQAADFRFGRASVRERKPHRAQVAAAVRAAASYIRCKTSGEPIGRCREWLSWFSHERARLHPLLRRANLGVVAGTPRCCPPPPLAFDRSTPNFHFSNFAFGVRMLEDSSEIRDIRCSESPPKHLGMIGDIRRRQLPHRDGVLSPSDLDSSTIGKGVRKSSLCDLAYRGWCSAPYGKRPRLVSMGSEVTRQTMSVFSWQMKCLILFRGIRRTLAQTVIDQARQCRSPRWMIAHEKGRIRSPEPGEAGKAKLNVDSVESRQIGPWLPLVCSLRPQTASNSEDVVAQTVVRGLWANIYHINGFFAQRAMLDSRYNSQVMALSGGSPQLSRGFVVNGLRTLRGGGIAWALSLWTNRMPVPSTYRSHDLVGQTRPTVAGIARAFSYLISYDISRYVPEQITHLRFKGREGADSKVRIHTMVRLEGELDDWHGILFQTTTHIYKAASPHLILLCHRVSLTTSLCKFPTIFTLEQCQNHKRKLPMLPRNGDTPAPNVSLTANRAAIGHPSRFDSGELQFSQGPRVQGPLSHIHHASRFATLIAHTGTPYHCRSAPDQAAAGWAMGTQRLETRVQTAPIFARHVGAASRSTSTVTAEKPASFQLCSAEEEAQGKGRGGSERYAKGQTRRKDETLDSEERVWKFPTSAHSTVTTYAARTTINLFSHPPIRLSGIPHLLHFPSIRSSPTTGPRSMDDGAPSGLHGSVRDPAVRRLAPRRWLPKRRRQVREGTKADWATKAKGRVGPGLECPLVSRQVWTTGAMTDTALMALVKDRQSLSLLAQNAMLRSIACPTTKQALDTEFECTFASLLVFLASCGRAAGHQEGQASWDHRSSSIANTTIFLVQSDEPSQPCPGFRPSFQEACFSTPPQISCECPYLISQLRWFSKNSQLQDRCWGVSSRRRTIIGSTVTGPFSESRTPSPVTCRVQSGFPSHHPSSPTTIHHVTYQSQKPWKKPLARHSNAGRRRYSIIQSKFQNSPLDPSRVNGLHRHYRRYWPGGVVIALILNSRNTSDFSRDSQPRTPVITRSFHNLPGTNHHL</sequence>
<evidence type="ECO:0000313" key="3">
    <source>
        <dbReference type="Proteomes" id="UP000830671"/>
    </source>
</evidence>
<feature type="compositionally biased region" description="Basic and acidic residues" evidence="1">
    <location>
        <begin position="804"/>
        <end position="826"/>
    </location>
</feature>
<dbReference type="EMBL" id="CP019481">
    <property type="protein sequence ID" value="UQC91381.1"/>
    <property type="molecule type" value="Genomic_DNA"/>
</dbReference>
<feature type="compositionally biased region" description="Low complexity" evidence="1">
    <location>
        <begin position="1124"/>
        <end position="1138"/>
    </location>
</feature>
<name>A0A9Q8T8T2_9PEZI</name>
<dbReference type="Proteomes" id="UP000830671">
    <property type="component" value="Chromosome 9"/>
</dbReference>
<dbReference type="KEGG" id="clup:CLUP02_16916"/>
<feature type="region of interest" description="Disordered" evidence="1">
    <location>
        <begin position="1204"/>
        <end position="1231"/>
    </location>
</feature>